<feature type="active site" description="Nucleophile" evidence="8 10">
    <location>
        <position position="374"/>
    </location>
</feature>
<dbReference type="NCBIfam" id="TIGR03356">
    <property type="entry name" value="BGL"/>
    <property type="match status" value="1"/>
</dbReference>
<keyword evidence="6 11" id="KW-0326">Glycosidase</keyword>
<gene>
    <name evidence="12" type="ORF">YC6258_02296</name>
</gene>
<evidence type="ECO:0000256" key="8">
    <source>
        <dbReference type="PIRSR" id="PIRSR617736-1"/>
    </source>
</evidence>
<feature type="binding site" evidence="9">
    <location>
        <position position="178"/>
    </location>
    <ligand>
        <name>substrate</name>
    </ligand>
</feature>
<dbReference type="SUPFAM" id="SSF51445">
    <property type="entry name" value="(Trans)glycosidases"/>
    <property type="match status" value="1"/>
</dbReference>
<reference evidence="12 13" key="1">
    <citation type="submission" date="2014-01" db="EMBL/GenBank/DDBJ databases">
        <title>Full genme sequencing of cellulolytic bacterium Gynuella sunshinyii YC6258T gen. nov., sp. nov.</title>
        <authorList>
            <person name="Khan H."/>
            <person name="Chung E.J."/>
            <person name="Chung Y.R."/>
        </authorList>
    </citation>
    <scope>NUCLEOTIDE SEQUENCE [LARGE SCALE GENOMIC DNA]</scope>
    <source>
        <strain evidence="12 13">YC6258</strain>
    </source>
</reference>
<evidence type="ECO:0000256" key="10">
    <source>
        <dbReference type="PROSITE-ProRule" id="PRU10055"/>
    </source>
</evidence>
<evidence type="ECO:0000313" key="12">
    <source>
        <dbReference type="EMBL" id="AJQ94334.1"/>
    </source>
</evidence>
<evidence type="ECO:0000256" key="9">
    <source>
        <dbReference type="PIRSR" id="PIRSR617736-2"/>
    </source>
</evidence>
<evidence type="ECO:0000256" key="2">
    <source>
        <dbReference type="ARBA" id="ARBA00012744"/>
    </source>
</evidence>
<feature type="binding site" evidence="9">
    <location>
        <position position="420"/>
    </location>
    <ligand>
        <name>substrate</name>
    </ligand>
</feature>
<keyword evidence="3 11" id="KW-0378">Hydrolase</keyword>
<dbReference type="InterPro" id="IPR017736">
    <property type="entry name" value="Glyco_hydro_1_beta-glucosidase"/>
</dbReference>
<proteinExistence type="inferred from homology"/>
<dbReference type="InterPro" id="IPR001360">
    <property type="entry name" value="Glyco_hydro_1"/>
</dbReference>
<dbReference type="GO" id="GO:0008422">
    <property type="term" value="F:beta-glucosidase activity"/>
    <property type="evidence" value="ECO:0007669"/>
    <property type="project" value="UniProtKB-EC"/>
</dbReference>
<accession>A0A0C5VV92</accession>
<dbReference type="PROSITE" id="PS00572">
    <property type="entry name" value="GLYCOSYL_HYDROL_F1_1"/>
    <property type="match status" value="1"/>
</dbReference>
<comment type="similarity">
    <text evidence="1 11">Belongs to the glycosyl hydrolase 1 family.</text>
</comment>
<sequence length="466" mass="53721">MTPTAFSITAGFPDLDALPKDFIWGAATSALQIEGATGLDGRGRSIWDTFSDRRSNIRAGDRPEPACEHYHRYPQDIRLMQQLNLQAYRLSIAWPRIFPKGRGRINQAGLDYYKRLTDRLLNAGIRPFVTLFHWDLPQSLYDSHRGFLHRDMAAIFADYAETVVRALGDRVTDWITMNEPFEHAALGHLTGHHAPGHHSLSGYFKVMHHQLLGHGLALQRIRALQPDARVGITLSQTPIQPASDRQRDQWAAGFANQLINRITLHPLLKGEYPEELQRRMRWFWPEVTAADLDCIHQPLDFLGINHYSCEFASYRWYIPFLRCWISGAAVAEQEAEIDGRRYTAMGWEVRPEGMAEVLRMLRQEYGNPEVIITENGAAFEDHVINGRVSDPKRIDYLRDYITEVNRARAEGSHVTGYFVWSLMDNFEWAAGYQKRFGLIHVDYASQRRTIKDSGYWYARLIAEHKR</sequence>
<keyword evidence="4" id="KW-0136">Cellulose degradation</keyword>
<evidence type="ECO:0000256" key="7">
    <source>
        <dbReference type="ARBA" id="ARBA00023326"/>
    </source>
</evidence>
<evidence type="ECO:0000256" key="3">
    <source>
        <dbReference type="ARBA" id="ARBA00022801"/>
    </source>
</evidence>
<evidence type="ECO:0000256" key="5">
    <source>
        <dbReference type="ARBA" id="ARBA00023277"/>
    </source>
</evidence>
<feature type="binding site" evidence="9">
    <location>
        <begin position="427"/>
        <end position="428"/>
    </location>
    <ligand>
        <name>substrate</name>
    </ligand>
</feature>
<keyword evidence="5" id="KW-0119">Carbohydrate metabolism</keyword>
<keyword evidence="7" id="KW-0624">Polysaccharide degradation</keyword>
<dbReference type="PATRIC" id="fig|1445510.3.peg.2252"/>
<dbReference type="PANTHER" id="PTHR10353:SF36">
    <property type="entry name" value="LP05116P"/>
    <property type="match status" value="1"/>
</dbReference>
<feature type="binding site" evidence="9">
    <location>
        <position position="32"/>
    </location>
    <ligand>
        <name>substrate</name>
    </ligand>
</feature>
<feature type="active site" description="Proton donor" evidence="8">
    <location>
        <position position="179"/>
    </location>
</feature>
<dbReference type="InterPro" id="IPR017853">
    <property type="entry name" value="GH"/>
</dbReference>
<dbReference type="GO" id="GO:0005829">
    <property type="term" value="C:cytosol"/>
    <property type="evidence" value="ECO:0007669"/>
    <property type="project" value="TreeGrafter"/>
</dbReference>
<dbReference type="Proteomes" id="UP000032266">
    <property type="component" value="Chromosome"/>
</dbReference>
<dbReference type="AlphaFoldDB" id="A0A0C5VV92"/>
<feature type="binding site" evidence="9">
    <location>
        <position position="133"/>
    </location>
    <ligand>
        <name>substrate</name>
    </ligand>
</feature>
<evidence type="ECO:0000256" key="11">
    <source>
        <dbReference type="RuleBase" id="RU361175"/>
    </source>
</evidence>
<name>A0A0C5VV92_9GAMM</name>
<evidence type="ECO:0000256" key="4">
    <source>
        <dbReference type="ARBA" id="ARBA00023001"/>
    </source>
</evidence>
<dbReference type="GO" id="GO:0030245">
    <property type="term" value="P:cellulose catabolic process"/>
    <property type="evidence" value="ECO:0007669"/>
    <property type="project" value="UniProtKB-KW"/>
</dbReference>
<dbReference type="Gene3D" id="3.20.20.80">
    <property type="entry name" value="Glycosidases"/>
    <property type="match status" value="1"/>
</dbReference>
<feature type="binding site" evidence="9">
    <location>
        <position position="307"/>
    </location>
    <ligand>
        <name>substrate</name>
    </ligand>
</feature>
<dbReference type="RefSeq" id="WP_044616883.1">
    <property type="nucleotide sequence ID" value="NZ_CP007142.1"/>
</dbReference>
<dbReference type="PRINTS" id="PR00131">
    <property type="entry name" value="GLHYDRLASE1"/>
</dbReference>
<dbReference type="OrthoDB" id="9765195at2"/>
<dbReference type="PANTHER" id="PTHR10353">
    <property type="entry name" value="GLYCOSYL HYDROLASE"/>
    <property type="match status" value="1"/>
</dbReference>
<dbReference type="HOGENOM" id="CLU_001859_1_3_6"/>
<organism evidence="12 13">
    <name type="scientific">Gynuella sunshinyii YC6258</name>
    <dbReference type="NCBI Taxonomy" id="1445510"/>
    <lineage>
        <taxon>Bacteria</taxon>
        <taxon>Pseudomonadati</taxon>
        <taxon>Pseudomonadota</taxon>
        <taxon>Gammaproteobacteria</taxon>
        <taxon>Oceanospirillales</taxon>
        <taxon>Saccharospirillaceae</taxon>
        <taxon>Gynuella</taxon>
    </lineage>
</organism>
<dbReference type="FunFam" id="3.20.20.80:FF:000004">
    <property type="entry name" value="Beta-glucosidase 6-phospho-beta-glucosidase"/>
    <property type="match status" value="1"/>
</dbReference>
<protein>
    <recommendedName>
        <fullName evidence="2 11">Beta-glucosidase</fullName>
        <ecNumber evidence="2 11">3.2.1.21</ecNumber>
    </recommendedName>
</protein>
<dbReference type="EC" id="3.2.1.21" evidence="2 11"/>
<dbReference type="KEGG" id="gsn:YC6258_02296"/>
<dbReference type="STRING" id="1445510.YC6258_02296"/>
<dbReference type="EMBL" id="CP007142">
    <property type="protein sequence ID" value="AJQ94334.1"/>
    <property type="molecule type" value="Genomic_DNA"/>
</dbReference>
<evidence type="ECO:0000256" key="1">
    <source>
        <dbReference type="ARBA" id="ARBA00010838"/>
    </source>
</evidence>
<comment type="catalytic activity">
    <reaction evidence="11">
        <text>Hydrolysis of terminal, non-reducing beta-D-glucosyl residues with release of beta-D-glucose.</text>
        <dbReference type="EC" id="3.2.1.21"/>
    </reaction>
</comment>
<dbReference type="Pfam" id="PF00232">
    <property type="entry name" value="Glyco_hydro_1"/>
    <property type="match status" value="1"/>
</dbReference>
<dbReference type="InterPro" id="IPR018120">
    <property type="entry name" value="Glyco_hydro_1_AS"/>
</dbReference>
<evidence type="ECO:0000256" key="6">
    <source>
        <dbReference type="ARBA" id="ARBA00023295"/>
    </source>
</evidence>
<evidence type="ECO:0000313" key="13">
    <source>
        <dbReference type="Proteomes" id="UP000032266"/>
    </source>
</evidence>
<keyword evidence="13" id="KW-1185">Reference proteome</keyword>